<name>F2CRH5_HORVV</name>
<proteinExistence type="evidence at transcript level"/>
<evidence type="ECO:0000313" key="1">
    <source>
        <dbReference type="EMBL" id="BAJ85446.1"/>
    </source>
</evidence>
<sequence length="55" mass="6265">MPSRSSTSQKIWKRMQQFFLGIAPQNSSIHFQVQRSKIVLISSSTAVTWISGRRA</sequence>
<protein>
    <submittedName>
        <fullName evidence="1">Predicted protein</fullName>
    </submittedName>
</protein>
<dbReference type="EMBL" id="AK354227">
    <property type="protein sequence ID" value="BAJ85446.1"/>
    <property type="molecule type" value="mRNA"/>
</dbReference>
<dbReference type="AlphaFoldDB" id="F2CRH5"/>
<reference evidence="1" key="1">
    <citation type="journal article" date="2011" name="Plant Physiol.">
        <title>Comprehensive sequence analysis of 24,783 barley full-length cDNAs derived from 12 clone libraries.</title>
        <authorList>
            <person name="Matsumoto T."/>
            <person name="Tanaka T."/>
            <person name="Sakai H."/>
            <person name="Amano N."/>
            <person name="Kanamori H."/>
            <person name="Kurita K."/>
            <person name="Kikuta A."/>
            <person name="Kamiya K."/>
            <person name="Yamamoto M."/>
            <person name="Ikawa H."/>
            <person name="Fujii N."/>
            <person name="Hori K."/>
            <person name="Itoh T."/>
            <person name="Sato K."/>
        </authorList>
    </citation>
    <scope>NUCLEOTIDE SEQUENCE</scope>
    <source>
        <tissue evidence="1">Leaf</tissue>
    </source>
</reference>
<organism evidence="1">
    <name type="scientific">Hordeum vulgare subsp. vulgare</name>
    <name type="common">Domesticated barley</name>
    <dbReference type="NCBI Taxonomy" id="112509"/>
    <lineage>
        <taxon>Eukaryota</taxon>
        <taxon>Viridiplantae</taxon>
        <taxon>Streptophyta</taxon>
        <taxon>Embryophyta</taxon>
        <taxon>Tracheophyta</taxon>
        <taxon>Spermatophyta</taxon>
        <taxon>Magnoliopsida</taxon>
        <taxon>Liliopsida</taxon>
        <taxon>Poales</taxon>
        <taxon>Poaceae</taxon>
        <taxon>BOP clade</taxon>
        <taxon>Pooideae</taxon>
        <taxon>Triticodae</taxon>
        <taxon>Triticeae</taxon>
        <taxon>Hordeinae</taxon>
        <taxon>Hordeum</taxon>
    </lineage>
</organism>
<accession>F2CRH5</accession>